<dbReference type="Proteomes" id="UP000006048">
    <property type="component" value="Chromosome"/>
</dbReference>
<dbReference type="InterPro" id="IPR047976">
    <property type="entry name" value="Anti_VapB2-like"/>
</dbReference>
<name>I4B4A0_TURPD</name>
<evidence type="ECO:0000313" key="4">
    <source>
        <dbReference type="EMBL" id="AFM12107.1"/>
    </source>
</evidence>
<dbReference type="Gene3D" id="2.10.260.10">
    <property type="match status" value="1"/>
</dbReference>
<dbReference type="PANTHER" id="PTHR37550:SF3">
    <property type="entry name" value="ANTITOXIN VAPB1"/>
    <property type="match status" value="1"/>
</dbReference>
<dbReference type="SMART" id="SM00966">
    <property type="entry name" value="SpoVT_AbrB"/>
    <property type="match status" value="1"/>
</dbReference>
<dbReference type="SUPFAM" id="SSF89447">
    <property type="entry name" value="AbrB/MazE/MraZ-like"/>
    <property type="match status" value="1"/>
</dbReference>
<dbReference type="NCBIfam" id="NF040493">
    <property type="entry name" value="TA_anti_VapB"/>
    <property type="match status" value="1"/>
</dbReference>
<gene>
    <name evidence="4" type="ordered locus">Turpa_1459</name>
</gene>
<dbReference type="HOGENOM" id="CLU_162018_2_2_12"/>
<proteinExistence type="inferred from homology"/>
<organism evidence="4 5">
    <name type="scientific">Turneriella parva (strain ATCC BAA-1111 / DSM 21527 / NCTC 11395 / H)</name>
    <name type="common">Leptospira parva</name>
    <dbReference type="NCBI Taxonomy" id="869212"/>
    <lineage>
        <taxon>Bacteria</taxon>
        <taxon>Pseudomonadati</taxon>
        <taxon>Spirochaetota</taxon>
        <taxon>Spirochaetia</taxon>
        <taxon>Leptospirales</taxon>
        <taxon>Leptospiraceae</taxon>
        <taxon>Turneriella</taxon>
    </lineage>
</organism>
<dbReference type="InterPro" id="IPR037914">
    <property type="entry name" value="SpoVT-AbrB_sf"/>
</dbReference>
<dbReference type="PATRIC" id="fig|869212.3.peg.1451"/>
<feature type="domain" description="SpoVT-AbrB" evidence="3">
    <location>
        <begin position="4"/>
        <end position="44"/>
    </location>
</feature>
<dbReference type="Pfam" id="PF04014">
    <property type="entry name" value="MazE_antitoxin"/>
    <property type="match status" value="1"/>
</dbReference>
<dbReference type="STRING" id="869212.Turpa_1459"/>
<dbReference type="OrthoDB" id="9810009at2"/>
<dbReference type="AlphaFoldDB" id="I4B4A0"/>
<dbReference type="PROSITE" id="PS51740">
    <property type="entry name" value="SPOVT_ABRB"/>
    <property type="match status" value="1"/>
</dbReference>
<accession>I4B4A0</accession>
<dbReference type="InterPro" id="IPR051734">
    <property type="entry name" value="VapB_TA_antitoxins"/>
</dbReference>
<evidence type="ECO:0000259" key="3">
    <source>
        <dbReference type="PROSITE" id="PS51740"/>
    </source>
</evidence>
<keyword evidence="2" id="KW-0238">DNA-binding</keyword>
<comment type="similarity">
    <text evidence="1">Belongs to the VapB family.</text>
</comment>
<evidence type="ECO:0000313" key="5">
    <source>
        <dbReference type="Proteomes" id="UP000006048"/>
    </source>
</evidence>
<dbReference type="RefSeq" id="WP_014802621.1">
    <property type="nucleotide sequence ID" value="NC_018020.1"/>
</dbReference>
<dbReference type="PANTHER" id="PTHR37550">
    <property type="entry name" value="ANTITOXIN VAPB1"/>
    <property type="match status" value="1"/>
</dbReference>
<sequence>MNTAKLFKNGESQAVRLPKEYRFKGSEVYITKHSNVVMLIPKSKNTWDIMKEAVGEFSEDIFAEGRQQPEEQVRSGL</sequence>
<reference evidence="4 5" key="1">
    <citation type="submission" date="2012-06" db="EMBL/GenBank/DDBJ databases">
        <title>The complete chromosome of genome of Turneriella parva DSM 21527.</title>
        <authorList>
            <consortium name="US DOE Joint Genome Institute (JGI-PGF)"/>
            <person name="Lucas S."/>
            <person name="Han J."/>
            <person name="Lapidus A."/>
            <person name="Bruce D."/>
            <person name="Goodwin L."/>
            <person name="Pitluck S."/>
            <person name="Peters L."/>
            <person name="Kyrpides N."/>
            <person name="Mavromatis K."/>
            <person name="Ivanova N."/>
            <person name="Mikhailova N."/>
            <person name="Chertkov O."/>
            <person name="Detter J.C."/>
            <person name="Tapia R."/>
            <person name="Han C."/>
            <person name="Land M."/>
            <person name="Hauser L."/>
            <person name="Markowitz V."/>
            <person name="Cheng J.-F."/>
            <person name="Hugenholtz P."/>
            <person name="Woyke T."/>
            <person name="Wu D."/>
            <person name="Gronow S."/>
            <person name="Wellnitz S."/>
            <person name="Brambilla E."/>
            <person name="Klenk H.-P."/>
            <person name="Eisen J.A."/>
        </authorList>
    </citation>
    <scope>NUCLEOTIDE SEQUENCE [LARGE SCALE GENOMIC DNA]</scope>
    <source>
        <strain evidence="5">ATCC BAA-1111 / DSM 21527 / NCTC 11395 / H</strain>
    </source>
</reference>
<evidence type="ECO:0000256" key="1">
    <source>
        <dbReference type="ARBA" id="ARBA00007924"/>
    </source>
</evidence>
<dbReference type="KEGG" id="tpx:Turpa_1459"/>
<dbReference type="InterPro" id="IPR007159">
    <property type="entry name" value="SpoVT-AbrB_dom"/>
</dbReference>
<dbReference type="EMBL" id="CP002959">
    <property type="protein sequence ID" value="AFM12107.1"/>
    <property type="molecule type" value="Genomic_DNA"/>
</dbReference>
<dbReference type="GO" id="GO:0003677">
    <property type="term" value="F:DNA binding"/>
    <property type="evidence" value="ECO:0007669"/>
    <property type="project" value="UniProtKB-UniRule"/>
</dbReference>
<keyword evidence="5" id="KW-1185">Reference proteome</keyword>
<evidence type="ECO:0000256" key="2">
    <source>
        <dbReference type="PROSITE-ProRule" id="PRU01076"/>
    </source>
</evidence>
<protein>
    <submittedName>
        <fullName evidence="4">SpoVT/AbrB domain-containing protein</fullName>
    </submittedName>
</protein>